<proteinExistence type="predicted"/>
<comment type="caution">
    <text evidence="1">The sequence shown here is derived from an EMBL/GenBank/DDBJ whole genome shotgun (WGS) entry which is preliminary data.</text>
</comment>
<gene>
    <name evidence="1" type="ORF">CU041_06310</name>
</gene>
<organism evidence="1 2">
    <name type="scientific">Thalassospira povalilytica</name>
    <dbReference type="NCBI Taxonomy" id="732237"/>
    <lineage>
        <taxon>Bacteria</taxon>
        <taxon>Pseudomonadati</taxon>
        <taxon>Pseudomonadota</taxon>
        <taxon>Alphaproteobacteria</taxon>
        <taxon>Rhodospirillales</taxon>
        <taxon>Thalassospiraceae</taxon>
        <taxon>Thalassospira</taxon>
    </lineage>
</organism>
<dbReference type="Proteomes" id="UP000233365">
    <property type="component" value="Unassembled WGS sequence"/>
</dbReference>
<protein>
    <submittedName>
        <fullName evidence="1">Uncharacterized protein</fullName>
    </submittedName>
</protein>
<reference evidence="1 2" key="1">
    <citation type="submission" date="2017-11" db="EMBL/GenBank/DDBJ databases">
        <title>Biodiversity and function of Thalassospira species in the particle-attached aromatic-hydrocarbon-degrading consortia from the surface seawater of the China South Sea.</title>
        <authorList>
            <person name="Dong C."/>
            <person name="Liu R."/>
            <person name="Shao Z."/>
        </authorList>
    </citation>
    <scope>NUCLEOTIDE SEQUENCE [LARGE SCALE GENOMIC DNA]</scope>
    <source>
        <strain evidence="1 2">139Z-12</strain>
    </source>
</reference>
<evidence type="ECO:0000313" key="1">
    <source>
        <dbReference type="EMBL" id="PKR51135.1"/>
    </source>
</evidence>
<sequence>MMVLTGPQIEAGFYLPENGLTDIIGQNPRAMIKGHYLSGDDSETVFGKTFASGNTGQSAVNGTNAVNQNFADRIHNTFIDVDQKDRSFEIIVAADRILSESLTITPLLAIGYENASSEVDTREFIPVRNDLVTQNFDFDTDGFKTRIGSAVNYTATSWLDLGLSGFVGASYRKAKLNASDCGDGFSTDLFGVCDGSGWRTSVSDSDHTIALLSGIALGVTAHTGSMALNFNIGAEYDSSVASYWTPSGADGGTARVNFEDQISGYASVMGTIRF</sequence>
<evidence type="ECO:0000313" key="2">
    <source>
        <dbReference type="Proteomes" id="UP000233365"/>
    </source>
</evidence>
<dbReference type="EMBL" id="PGTS01000002">
    <property type="protein sequence ID" value="PKR51135.1"/>
    <property type="molecule type" value="Genomic_DNA"/>
</dbReference>
<name>A0ABX4RAH3_9PROT</name>
<accession>A0ABX4RAH3</accession>
<keyword evidence="2" id="KW-1185">Reference proteome</keyword>